<dbReference type="Proteomes" id="UP000886998">
    <property type="component" value="Unassembled WGS sequence"/>
</dbReference>
<proteinExistence type="predicted"/>
<dbReference type="EMBL" id="BMAV01004328">
    <property type="protein sequence ID" value="GFY44633.1"/>
    <property type="molecule type" value="Genomic_DNA"/>
</dbReference>
<reference evidence="1" key="1">
    <citation type="submission" date="2020-08" db="EMBL/GenBank/DDBJ databases">
        <title>Multicomponent nature underlies the extraordinary mechanical properties of spider dragline silk.</title>
        <authorList>
            <person name="Kono N."/>
            <person name="Nakamura H."/>
            <person name="Mori M."/>
            <person name="Yoshida Y."/>
            <person name="Ohtoshi R."/>
            <person name="Malay A.D."/>
            <person name="Moran D.A.P."/>
            <person name="Tomita M."/>
            <person name="Numata K."/>
            <person name="Arakawa K."/>
        </authorList>
    </citation>
    <scope>NUCLEOTIDE SEQUENCE</scope>
</reference>
<dbReference type="AlphaFoldDB" id="A0A8X6X0E2"/>
<protein>
    <submittedName>
        <fullName evidence="1">Uncharacterized protein</fullName>
    </submittedName>
</protein>
<name>A0A8X6X0E2_9ARAC</name>
<comment type="caution">
    <text evidence="1">The sequence shown here is derived from an EMBL/GenBank/DDBJ whole genome shotgun (WGS) entry which is preliminary data.</text>
</comment>
<gene>
    <name evidence="1" type="ORF">TNIN_369581</name>
</gene>
<evidence type="ECO:0000313" key="2">
    <source>
        <dbReference type="Proteomes" id="UP000886998"/>
    </source>
</evidence>
<accession>A0A8X6X0E2</accession>
<evidence type="ECO:0000313" key="1">
    <source>
        <dbReference type="EMBL" id="GFY44633.1"/>
    </source>
</evidence>
<keyword evidence="2" id="KW-1185">Reference proteome</keyword>
<organism evidence="1 2">
    <name type="scientific">Trichonephila inaurata madagascariensis</name>
    <dbReference type="NCBI Taxonomy" id="2747483"/>
    <lineage>
        <taxon>Eukaryota</taxon>
        <taxon>Metazoa</taxon>
        <taxon>Ecdysozoa</taxon>
        <taxon>Arthropoda</taxon>
        <taxon>Chelicerata</taxon>
        <taxon>Arachnida</taxon>
        <taxon>Araneae</taxon>
        <taxon>Araneomorphae</taxon>
        <taxon>Entelegynae</taxon>
        <taxon>Araneoidea</taxon>
        <taxon>Nephilidae</taxon>
        <taxon>Trichonephila</taxon>
        <taxon>Trichonephila inaurata</taxon>
    </lineage>
</organism>
<sequence>MSFGMSCIVRECQGETPYLNAPPERLVSPPSSYSFPFPLCIGKISLGGLKICSWKQMDKISRITQHGISITKALPTPPSRRNSKVLTRRNYPPGKGSSVISWSGAVFRPRFFPLCQKWELYHRFTTGYPPKKWTDGRFNKTPAPHGFLCMWIRPEKLGWKILPFVPRF</sequence>